<name>A0A380JEY7_STRDO</name>
<protein>
    <submittedName>
        <fullName evidence="4">Acetyltransferase, GNAT family</fullName>
        <ecNumber evidence="4">2.3.1.-</ecNumber>
    </submittedName>
</protein>
<dbReference type="PANTHER" id="PTHR42919">
    <property type="entry name" value="N-ALPHA-ACETYLTRANSFERASE"/>
    <property type="match status" value="1"/>
</dbReference>
<dbReference type="Gene3D" id="3.40.630.30">
    <property type="match status" value="1"/>
</dbReference>
<dbReference type="PROSITE" id="PS51186">
    <property type="entry name" value="GNAT"/>
    <property type="match status" value="1"/>
</dbReference>
<evidence type="ECO:0000313" key="4">
    <source>
        <dbReference type="EMBL" id="SUN36633.1"/>
    </source>
</evidence>
<evidence type="ECO:0000259" key="3">
    <source>
        <dbReference type="PROSITE" id="PS51186"/>
    </source>
</evidence>
<dbReference type="Proteomes" id="UP000254082">
    <property type="component" value="Unassembled WGS sequence"/>
</dbReference>
<keyword evidence="5" id="KW-1185">Reference proteome</keyword>
<dbReference type="CDD" id="cd04301">
    <property type="entry name" value="NAT_SF"/>
    <property type="match status" value="1"/>
</dbReference>
<sequence>MTLKLRKIQEADLPVLRDLAIRTFEQTFAHDNSPQQLADYFDKTYSLEVLGQELANPESLHILAEVNGRPAGFLKTNWGAAQIEKELDLAYEIQRLYVLQEFQGQGIGRALFEYALQLAHESGASWAWLGVWEKNFKAQKFYAKYGFEKFSQHAFRVSQDKVDVDWLLKKKLK</sequence>
<dbReference type="EMBL" id="UHFA01000002">
    <property type="protein sequence ID" value="SUN36633.1"/>
    <property type="molecule type" value="Genomic_DNA"/>
</dbReference>
<dbReference type="Pfam" id="PF00583">
    <property type="entry name" value="Acetyltransf_1"/>
    <property type="match status" value="1"/>
</dbReference>
<feature type="domain" description="N-acetyltransferase" evidence="3">
    <location>
        <begin position="3"/>
        <end position="173"/>
    </location>
</feature>
<evidence type="ECO:0000256" key="2">
    <source>
        <dbReference type="ARBA" id="ARBA00023315"/>
    </source>
</evidence>
<proteinExistence type="predicted"/>
<dbReference type="OrthoDB" id="7205533at2"/>
<keyword evidence="1 4" id="KW-0808">Transferase</keyword>
<keyword evidence="2 4" id="KW-0012">Acyltransferase</keyword>
<dbReference type="PANTHER" id="PTHR42919:SF8">
    <property type="entry name" value="N-ALPHA-ACETYLTRANSFERASE 50"/>
    <property type="match status" value="1"/>
</dbReference>
<dbReference type="RefSeq" id="WP_002998213.1">
    <property type="nucleotide sequence ID" value="NZ_UHFA01000002.1"/>
</dbReference>
<dbReference type="GO" id="GO:0016747">
    <property type="term" value="F:acyltransferase activity, transferring groups other than amino-acyl groups"/>
    <property type="evidence" value="ECO:0007669"/>
    <property type="project" value="InterPro"/>
</dbReference>
<dbReference type="AlphaFoldDB" id="A0A380JEY7"/>
<dbReference type="InterPro" id="IPR016181">
    <property type="entry name" value="Acyl_CoA_acyltransferase"/>
</dbReference>
<dbReference type="SUPFAM" id="SSF55729">
    <property type="entry name" value="Acyl-CoA N-acyltransferases (Nat)"/>
    <property type="match status" value="1"/>
</dbReference>
<evidence type="ECO:0000313" key="5">
    <source>
        <dbReference type="Proteomes" id="UP000254082"/>
    </source>
</evidence>
<organism evidence="4 5">
    <name type="scientific">Streptococcus downei MFe28</name>
    <dbReference type="NCBI Taxonomy" id="764290"/>
    <lineage>
        <taxon>Bacteria</taxon>
        <taxon>Bacillati</taxon>
        <taxon>Bacillota</taxon>
        <taxon>Bacilli</taxon>
        <taxon>Lactobacillales</taxon>
        <taxon>Streptococcaceae</taxon>
        <taxon>Streptococcus</taxon>
    </lineage>
</organism>
<reference evidence="4 5" key="1">
    <citation type="submission" date="2018-06" db="EMBL/GenBank/DDBJ databases">
        <authorList>
            <consortium name="Pathogen Informatics"/>
            <person name="Doyle S."/>
        </authorList>
    </citation>
    <scope>NUCLEOTIDE SEQUENCE [LARGE SCALE GENOMIC DNA]</scope>
    <source>
        <strain evidence="5">NCTC 11391</strain>
    </source>
</reference>
<gene>
    <name evidence="4" type="primary">paiA</name>
    <name evidence="4" type="ORF">NCTC11391_01631</name>
</gene>
<dbReference type="InterPro" id="IPR000182">
    <property type="entry name" value="GNAT_dom"/>
</dbReference>
<accession>A0A380JEY7</accession>
<dbReference type="EC" id="2.3.1.-" evidence="4"/>
<dbReference type="InterPro" id="IPR051556">
    <property type="entry name" value="N-term/lysine_N-AcTrnsfr"/>
</dbReference>
<evidence type="ECO:0000256" key="1">
    <source>
        <dbReference type="ARBA" id="ARBA00022679"/>
    </source>
</evidence>